<organism evidence="3 4">
    <name type="scientific">Spirosoma linguale (strain ATCC 33905 / DSM 74 / LMG 10896 / Claus 1)</name>
    <dbReference type="NCBI Taxonomy" id="504472"/>
    <lineage>
        <taxon>Bacteria</taxon>
        <taxon>Pseudomonadati</taxon>
        <taxon>Bacteroidota</taxon>
        <taxon>Cytophagia</taxon>
        <taxon>Cytophagales</taxon>
        <taxon>Cytophagaceae</taxon>
        <taxon>Spirosoma</taxon>
    </lineage>
</organism>
<evidence type="ECO:0000313" key="4">
    <source>
        <dbReference type="Proteomes" id="UP000002028"/>
    </source>
</evidence>
<keyword evidence="4" id="KW-1185">Reference proteome</keyword>
<dbReference type="EMBL" id="CP001770">
    <property type="protein sequence ID" value="ADB42737.1"/>
    <property type="molecule type" value="Genomic_DNA"/>
</dbReference>
<name>D2QVA5_SPILD</name>
<feature type="compositionally biased region" description="Polar residues" evidence="1">
    <location>
        <begin position="48"/>
        <end position="76"/>
    </location>
</feature>
<keyword evidence="3" id="KW-0614">Plasmid</keyword>
<dbReference type="HOGENOM" id="CLU_2511033_0_0_10"/>
<keyword evidence="2" id="KW-0472">Membrane</keyword>
<evidence type="ECO:0000256" key="2">
    <source>
        <dbReference type="SAM" id="Phobius"/>
    </source>
</evidence>
<keyword evidence="2" id="KW-0812">Transmembrane</keyword>
<feature type="transmembrane region" description="Helical" evidence="2">
    <location>
        <begin position="20"/>
        <end position="38"/>
    </location>
</feature>
<dbReference type="Proteomes" id="UP000002028">
    <property type="component" value="Plasmid pSLIN01"/>
</dbReference>
<evidence type="ECO:0000256" key="1">
    <source>
        <dbReference type="SAM" id="MobiDB-lite"/>
    </source>
</evidence>
<geneLocation type="plasmid" evidence="3 4">
    <name>pSLIN01</name>
</geneLocation>
<reference evidence="3 4" key="1">
    <citation type="journal article" date="2010" name="Stand. Genomic Sci.">
        <title>Complete genome sequence of Spirosoma linguale type strain (1).</title>
        <authorList>
            <person name="Lail K."/>
            <person name="Sikorski J."/>
            <person name="Saunders E."/>
            <person name="Lapidus A."/>
            <person name="Glavina Del Rio T."/>
            <person name="Copeland A."/>
            <person name="Tice H."/>
            <person name="Cheng J.-F."/>
            <person name="Lucas S."/>
            <person name="Nolan M."/>
            <person name="Bruce D."/>
            <person name="Goodwin L."/>
            <person name="Pitluck S."/>
            <person name="Ivanova N."/>
            <person name="Mavromatis K."/>
            <person name="Ovchinnikova G."/>
            <person name="Pati A."/>
            <person name="Chen A."/>
            <person name="Palaniappan K."/>
            <person name="Land M."/>
            <person name="Hauser L."/>
            <person name="Chang Y.-J."/>
            <person name="Jeffries C.D."/>
            <person name="Chain P."/>
            <person name="Brettin T."/>
            <person name="Detter J.C."/>
            <person name="Schuetze A."/>
            <person name="Rohde M."/>
            <person name="Tindall B.J."/>
            <person name="Goeker M."/>
            <person name="Bristow J."/>
            <person name="Eisen J.A."/>
            <person name="Markowitz V."/>
            <person name="Hugenholtz P."/>
            <person name="Kyrpides N.C."/>
            <person name="Klenk H.-P."/>
            <person name="Chen F."/>
        </authorList>
    </citation>
    <scope>NUCLEOTIDE SEQUENCE [LARGE SCALE GENOMIC DNA]</scope>
    <source>
        <strain evidence="4">ATCC 33905 / DSM 74 / LMG 10896 / Claus 1</strain>
    </source>
</reference>
<protein>
    <submittedName>
        <fullName evidence="3">Uncharacterized protein</fullName>
    </submittedName>
</protein>
<gene>
    <name evidence="3" type="ordered locus">Slin_6785</name>
</gene>
<proteinExistence type="predicted"/>
<dbReference type="KEGG" id="sli:Slin_6785"/>
<sequence length="85" mass="9254">MAQAYHTLLDLMGVSVGLGLMGWCLYRLAILFGIVSVIKRAKKTGSKLNTDLSQQSGKNVSSKSQKRTAASISRQALYSARKHRG</sequence>
<evidence type="ECO:0000313" key="3">
    <source>
        <dbReference type="EMBL" id="ADB42737.1"/>
    </source>
</evidence>
<dbReference type="AlphaFoldDB" id="D2QVA5"/>
<dbReference type="RefSeq" id="WP_012931219.1">
    <property type="nucleotide sequence ID" value="NC_013731.1"/>
</dbReference>
<accession>D2QVA5</accession>
<keyword evidence="2" id="KW-1133">Transmembrane helix</keyword>
<feature type="region of interest" description="Disordered" evidence="1">
    <location>
        <begin position="48"/>
        <end position="85"/>
    </location>
</feature>